<feature type="transmembrane region" description="Helical" evidence="6">
    <location>
        <begin position="150"/>
        <end position="173"/>
    </location>
</feature>
<protein>
    <submittedName>
        <fullName evidence="7">Putative serine incorporator 5 isoform X3</fullName>
    </submittedName>
</protein>
<keyword evidence="5 6" id="KW-0472">Membrane</keyword>
<dbReference type="GO" id="GO:0016020">
    <property type="term" value="C:membrane"/>
    <property type="evidence" value="ECO:0007669"/>
    <property type="project" value="UniProtKB-SubCell"/>
</dbReference>
<comment type="similarity">
    <text evidence="2">Belongs to the TDE1 family.</text>
</comment>
<name>A0A2G8KTZ4_STIJA</name>
<evidence type="ECO:0000256" key="4">
    <source>
        <dbReference type="ARBA" id="ARBA00022989"/>
    </source>
</evidence>
<organism evidence="7 8">
    <name type="scientific">Stichopus japonicus</name>
    <name type="common">Sea cucumber</name>
    <dbReference type="NCBI Taxonomy" id="307972"/>
    <lineage>
        <taxon>Eukaryota</taxon>
        <taxon>Metazoa</taxon>
        <taxon>Echinodermata</taxon>
        <taxon>Eleutherozoa</taxon>
        <taxon>Echinozoa</taxon>
        <taxon>Holothuroidea</taxon>
        <taxon>Aspidochirotacea</taxon>
        <taxon>Aspidochirotida</taxon>
        <taxon>Stichopodidae</taxon>
        <taxon>Apostichopus</taxon>
    </lineage>
</organism>
<comment type="subcellular location">
    <subcellularLocation>
        <location evidence="1">Membrane</location>
        <topology evidence="1">Multi-pass membrane protein</topology>
    </subcellularLocation>
</comment>
<evidence type="ECO:0000256" key="6">
    <source>
        <dbReference type="SAM" id="Phobius"/>
    </source>
</evidence>
<dbReference type="STRING" id="307972.A0A2G8KTZ4"/>
<feature type="transmembrane region" description="Helical" evidence="6">
    <location>
        <begin position="123"/>
        <end position="144"/>
    </location>
</feature>
<accession>A0A2G8KTZ4</accession>
<dbReference type="PANTHER" id="PTHR10383">
    <property type="entry name" value="SERINE INCORPORATOR"/>
    <property type="match status" value="1"/>
</dbReference>
<keyword evidence="8" id="KW-1185">Reference proteome</keyword>
<reference evidence="7 8" key="1">
    <citation type="journal article" date="2017" name="PLoS Biol.">
        <title>The sea cucumber genome provides insights into morphological evolution and visceral regeneration.</title>
        <authorList>
            <person name="Zhang X."/>
            <person name="Sun L."/>
            <person name="Yuan J."/>
            <person name="Sun Y."/>
            <person name="Gao Y."/>
            <person name="Zhang L."/>
            <person name="Li S."/>
            <person name="Dai H."/>
            <person name="Hamel J.F."/>
            <person name="Liu C."/>
            <person name="Yu Y."/>
            <person name="Liu S."/>
            <person name="Lin W."/>
            <person name="Guo K."/>
            <person name="Jin S."/>
            <person name="Xu P."/>
            <person name="Storey K.B."/>
            <person name="Huan P."/>
            <person name="Zhang T."/>
            <person name="Zhou Y."/>
            <person name="Zhang J."/>
            <person name="Lin C."/>
            <person name="Li X."/>
            <person name="Xing L."/>
            <person name="Huo D."/>
            <person name="Sun M."/>
            <person name="Wang L."/>
            <person name="Mercier A."/>
            <person name="Li F."/>
            <person name="Yang H."/>
            <person name="Xiang J."/>
        </authorList>
    </citation>
    <scope>NUCLEOTIDE SEQUENCE [LARGE SCALE GENOMIC DNA]</scope>
    <source>
        <strain evidence="7">Shaxun</strain>
        <tissue evidence="7">Muscle</tissue>
    </source>
</reference>
<proteinExistence type="inferred from homology"/>
<dbReference type="OrthoDB" id="5963193at2759"/>
<evidence type="ECO:0000313" key="7">
    <source>
        <dbReference type="EMBL" id="PIK51452.1"/>
    </source>
</evidence>
<dbReference type="Pfam" id="PF03348">
    <property type="entry name" value="Serinc"/>
    <property type="match status" value="1"/>
</dbReference>
<sequence>MPADSNCCVSKLECCCWKQPFSLCCLPPLKESCSTRFMYIIFFIISSAISCALVSKTVEESLLQLPRFGNFCDFVGKEGNCEHFLGHVAVYRISYATALFFLVFAILTFWVKKSSTFRGNLQNGYWFWKLLILICLWSASYYIPIRELEFRILLYVGMTAGGAFIFVQLWLLIDLAASWNERWSEKIESGGSKCWYIVITLCVLVFYGVTALFLFITVVCYGLPFDRCYRNLIYPIVSGLLCFIITIMGFLPIRTTGQEKRVPLLQAAMVSAYVMFLTWSAMVIKPPDIVNAEVGITVNDTLGTSTSNTSYIQCQPAKSNYVMSSQQSELSNAILSAIISLAVVLYSCVRISSDDNVNKRLSRIIPQDEKTRSSIWCCCLDSPARTPEETMIRRRGWGAIRNEIEGVRYSYTYFHVTFFLATLYVMMTLTNWYSPNEAKLETLNRTWPPFWIKLVSAWSGALLFSVKLFYKHCVQPAQQRNNGLRNRRGRNIETQF</sequence>
<evidence type="ECO:0000256" key="5">
    <source>
        <dbReference type="ARBA" id="ARBA00023136"/>
    </source>
</evidence>
<feature type="transmembrane region" description="Helical" evidence="6">
    <location>
        <begin position="263"/>
        <end position="284"/>
    </location>
</feature>
<dbReference type="Proteomes" id="UP000230750">
    <property type="component" value="Unassembled WGS sequence"/>
</dbReference>
<evidence type="ECO:0000313" key="8">
    <source>
        <dbReference type="Proteomes" id="UP000230750"/>
    </source>
</evidence>
<feature type="transmembrane region" description="Helical" evidence="6">
    <location>
        <begin position="231"/>
        <end position="251"/>
    </location>
</feature>
<feature type="transmembrane region" description="Helical" evidence="6">
    <location>
        <begin position="93"/>
        <end position="111"/>
    </location>
</feature>
<gene>
    <name evidence="7" type="ORF">BSL78_11658</name>
</gene>
<dbReference type="PANTHER" id="PTHR10383:SF9">
    <property type="entry name" value="SERINE INCORPORATOR, ISOFORM F"/>
    <property type="match status" value="1"/>
</dbReference>
<feature type="transmembrane region" description="Helical" evidence="6">
    <location>
        <begin position="411"/>
        <end position="430"/>
    </location>
</feature>
<feature type="transmembrane region" description="Helical" evidence="6">
    <location>
        <begin position="450"/>
        <end position="470"/>
    </location>
</feature>
<evidence type="ECO:0000256" key="3">
    <source>
        <dbReference type="ARBA" id="ARBA00022692"/>
    </source>
</evidence>
<keyword evidence="4 6" id="KW-1133">Transmembrane helix</keyword>
<comment type="caution">
    <text evidence="7">The sequence shown here is derived from an EMBL/GenBank/DDBJ whole genome shotgun (WGS) entry which is preliminary data.</text>
</comment>
<dbReference type="AlphaFoldDB" id="A0A2G8KTZ4"/>
<dbReference type="EMBL" id="MRZV01000372">
    <property type="protein sequence ID" value="PIK51452.1"/>
    <property type="molecule type" value="Genomic_DNA"/>
</dbReference>
<evidence type="ECO:0000256" key="2">
    <source>
        <dbReference type="ARBA" id="ARBA00006665"/>
    </source>
</evidence>
<evidence type="ECO:0000256" key="1">
    <source>
        <dbReference type="ARBA" id="ARBA00004141"/>
    </source>
</evidence>
<keyword evidence="3 6" id="KW-0812">Transmembrane</keyword>
<feature type="transmembrane region" description="Helical" evidence="6">
    <location>
        <begin position="37"/>
        <end position="55"/>
    </location>
</feature>
<feature type="transmembrane region" description="Helical" evidence="6">
    <location>
        <begin position="194"/>
        <end position="219"/>
    </location>
</feature>
<dbReference type="InterPro" id="IPR005016">
    <property type="entry name" value="TDE1/TMS"/>
</dbReference>
<feature type="transmembrane region" description="Helical" evidence="6">
    <location>
        <begin position="333"/>
        <end position="353"/>
    </location>
</feature>